<sequence length="236" mass="26250">MTSLIRVPLLLSATGTFNVGVTPPNAPPPAPSERVKESSIPRLARLAPYIYSAGSTAIAVCETAVILAHTQPWIPYADVIITTLMPSRAPVSAIRITPGFILECATTISGGLIRWWCYRTLGRLFTFELTIRKNHRLVTEGPYSVVRHPSYLGLILAFMGFHILHLSPGSWLRESGVLSTVLGKGLLWAWLAVVSTAVPGVLSRMPTEDRMMKSQFGEQWDRWSQRVPYRFIPFVY</sequence>
<comment type="similarity">
    <text evidence="5">Belongs to the class VI-like SAM-binding methyltransferase superfamily. Isoprenylcysteine carboxyl methyltransferase family.</text>
</comment>
<feature type="transmembrane region" description="Helical" evidence="5">
    <location>
        <begin position="151"/>
        <end position="167"/>
    </location>
</feature>
<dbReference type="STRING" id="5364.A0A5C3MX27"/>
<proteinExistence type="inferred from homology"/>
<evidence type="ECO:0000256" key="3">
    <source>
        <dbReference type="ARBA" id="ARBA00022989"/>
    </source>
</evidence>
<comment type="caution">
    <text evidence="5">Lacks conserved residue(s) required for the propagation of feature annotation.</text>
</comment>
<keyword evidence="4 5" id="KW-0472">Membrane</keyword>
<feature type="transmembrane region" description="Helical" evidence="5">
    <location>
        <begin position="187"/>
        <end position="205"/>
    </location>
</feature>
<dbReference type="PANTHER" id="PTHR12714:SF9">
    <property type="entry name" value="PROTEIN-S-ISOPRENYLCYSTEINE O-METHYLTRANSFERASE"/>
    <property type="match status" value="1"/>
</dbReference>
<keyword evidence="5" id="KW-0808">Transferase</keyword>
<evidence type="ECO:0000256" key="1">
    <source>
        <dbReference type="ARBA" id="ARBA00004141"/>
    </source>
</evidence>
<keyword evidence="3 5" id="KW-1133">Transmembrane helix</keyword>
<dbReference type="GO" id="GO:0005789">
    <property type="term" value="C:endoplasmic reticulum membrane"/>
    <property type="evidence" value="ECO:0007669"/>
    <property type="project" value="UniProtKB-SubCell"/>
</dbReference>
<dbReference type="Pfam" id="PF04140">
    <property type="entry name" value="ICMT"/>
    <property type="match status" value="1"/>
</dbReference>
<accession>A0A5C3MX27</accession>
<keyword evidence="2 5" id="KW-0812">Transmembrane</keyword>
<evidence type="ECO:0000313" key="8">
    <source>
        <dbReference type="Proteomes" id="UP000305948"/>
    </source>
</evidence>
<keyword evidence="5" id="KW-0489">Methyltransferase</keyword>
<protein>
    <recommendedName>
        <fullName evidence="5">Protein-S-isoprenylcysteine O-methyltransferase</fullName>
        <ecNumber evidence="5">2.1.1.100</ecNumber>
    </recommendedName>
</protein>
<dbReference type="OrthoDB" id="422086at2759"/>
<dbReference type="EMBL" id="ML213515">
    <property type="protein sequence ID" value="TFK49513.1"/>
    <property type="molecule type" value="Genomic_DNA"/>
</dbReference>
<dbReference type="Gene3D" id="1.20.120.1630">
    <property type="match status" value="1"/>
</dbReference>
<dbReference type="PANTHER" id="PTHR12714">
    <property type="entry name" value="PROTEIN-S ISOPRENYLCYSTEINE O-METHYLTRANSFERASE"/>
    <property type="match status" value="1"/>
</dbReference>
<evidence type="ECO:0000313" key="7">
    <source>
        <dbReference type="EMBL" id="TFK49513.1"/>
    </source>
</evidence>
<evidence type="ECO:0000256" key="2">
    <source>
        <dbReference type="ARBA" id="ARBA00022692"/>
    </source>
</evidence>
<keyword evidence="6" id="KW-0732">Signal</keyword>
<dbReference type="AlphaFoldDB" id="A0A5C3MX27"/>
<dbReference type="EC" id="2.1.1.100" evidence="5"/>
<evidence type="ECO:0000256" key="4">
    <source>
        <dbReference type="ARBA" id="ARBA00023136"/>
    </source>
</evidence>
<comment type="subcellular location">
    <subcellularLocation>
        <location evidence="5">Endoplasmic reticulum membrane</location>
        <topology evidence="5">Multi-pass membrane protein</topology>
    </subcellularLocation>
    <subcellularLocation>
        <location evidence="1">Membrane</location>
        <topology evidence="1">Multi-pass membrane protein</topology>
    </subcellularLocation>
</comment>
<keyword evidence="5" id="KW-0949">S-adenosyl-L-methionine</keyword>
<comment type="catalytic activity">
    <reaction evidence="5">
        <text>[protein]-C-terminal S-[(2E,6E)-farnesyl]-L-cysteine + S-adenosyl-L-methionine = [protein]-C-terminal S-[(2E,6E)-farnesyl]-L-cysteine methyl ester + S-adenosyl-L-homocysteine</text>
        <dbReference type="Rhea" id="RHEA:21672"/>
        <dbReference type="Rhea" id="RHEA-COMP:12125"/>
        <dbReference type="Rhea" id="RHEA-COMP:12126"/>
        <dbReference type="ChEBI" id="CHEBI:57856"/>
        <dbReference type="ChEBI" id="CHEBI:59789"/>
        <dbReference type="ChEBI" id="CHEBI:90510"/>
        <dbReference type="ChEBI" id="CHEBI:90511"/>
        <dbReference type="EC" id="2.1.1.100"/>
    </reaction>
</comment>
<name>A0A5C3MX27_9AGAM</name>
<feature type="chain" id="PRO_5022984762" description="Protein-S-isoprenylcysteine O-methyltransferase" evidence="6">
    <location>
        <begin position="21"/>
        <end position="236"/>
    </location>
</feature>
<evidence type="ECO:0000256" key="5">
    <source>
        <dbReference type="RuleBase" id="RU362022"/>
    </source>
</evidence>
<keyword evidence="5" id="KW-0256">Endoplasmic reticulum</keyword>
<dbReference type="InterPro" id="IPR007269">
    <property type="entry name" value="ICMT_MeTrfase"/>
</dbReference>
<reference evidence="7 8" key="1">
    <citation type="journal article" date="2019" name="Nat. Ecol. Evol.">
        <title>Megaphylogeny resolves global patterns of mushroom evolution.</title>
        <authorList>
            <person name="Varga T."/>
            <person name="Krizsan K."/>
            <person name="Foldi C."/>
            <person name="Dima B."/>
            <person name="Sanchez-Garcia M."/>
            <person name="Sanchez-Ramirez S."/>
            <person name="Szollosi G.J."/>
            <person name="Szarkandi J.G."/>
            <person name="Papp V."/>
            <person name="Albert L."/>
            <person name="Andreopoulos W."/>
            <person name="Angelini C."/>
            <person name="Antonin V."/>
            <person name="Barry K.W."/>
            <person name="Bougher N.L."/>
            <person name="Buchanan P."/>
            <person name="Buyck B."/>
            <person name="Bense V."/>
            <person name="Catcheside P."/>
            <person name="Chovatia M."/>
            <person name="Cooper J."/>
            <person name="Damon W."/>
            <person name="Desjardin D."/>
            <person name="Finy P."/>
            <person name="Geml J."/>
            <person name="Haridas S."/>
            <person name="Hughes K."/>
            <person name="Justo A."/>
            <person name="Karasinski D."/>
            <person name="Kautmanova I."/>
            <person name="Kiss B."/>
            <person name="Kocsube S."/>
            <person name="Kotiranta H."/>
            <person name="LaButti K.M."/>
            <person name="Lechner B.E."/>
            <person name="Liimatainen K."/>
            <person name="Lipzen A."/>
            <person name="Lukacs Z."/>
            <person name="Mihaltcheva S."/>
            <person name="Morgado L.N."/>
            <person name="Niskanen T."/>
            <person name="Noordeloos M.E."/>
            <person name="Ohm R.A."/>
            <person name="Ortiz-Santana B."/>
            <person name="Ovrebo C."/>
            <person name="Racz N."/>
            <person name="Riley R."/>
            <person name="Savchenko A."/>
            <person name="Shiryaev A."/>
            <person name="Soop K."/>
            <person name="Spirin V."/>
            <person name="Szebenyi C."/>
            <person name="Tomsovsky M."/>
            <person name="Tulloss R.E."/>
            <person name="Uehling J."/>
            <person name="Grigoriev I.V."/>
            <person name="Vagvolgyi C."/>
            <person name="Papp T."/>
            <person name="Martin F.M."/>
            <person name="Miettinen O."/>
            <person name="Hibbett D.S."/>
            <person name="Nagy L.G."/>
        </authorList>
    </citation>
    <scope>NUCLEOTIDE SEQUENCE [LARGE SCALE GENOMIC DNA]</scope>
    <source>
        <strain evidence="7 8">OMC1185</strain>
    </source>
</reference>
<dbReference type="Proteomes" id="UP000305948">
    <property type="component" value="Unassembled WGS sequence"/>
</dbReference>
<feature type="signal peptide" evidence="6">
    <location>
        <begin position="1"/>
        <end position="20"/>
    </location>
</feature>
<dbReference type="GO" id="GO:0032259">
    <property type="term" value="P:methylation"/>
    <property type="evidence" value="ECO:0007669"/>
    <property type="project" value="UniProtKB-KW"/>
</dbReference>
<evidence type="ECO:0000256" key="6">
    <source>
        <dbReference type="SAM" id="SignalP"/>
    </source>
</evidence>
<dbReference type="GO" id="GO:0004671">
    <property type="term" value="F:protein C-terminal S-isoprenylcysteine carboxyl O-methyltransferase activity"/>
    <property type="evidence" value="ECO:0007669"/>
    <property type="project" value="UniProtKB-EC"/>
</dbReference>
<organism evidence="7 8">
    <name type="scientific">Heliocybe sulcata</name>
    <dbReference type="NCBI Taxonomy" id="5364"/>
    <lineage>
        <taxon>Eukaryota</taxon>
        <taxon>Fungi</taxon>
        <taxon>Dikarya</taxon>
        <taxon>Basidiomycota</taxon>
        <taxon>Agaricomycotina</taxon>
        <taxon>Agaricomycetes</taxon>
        <taxon>Gloeophyllales</taxon>
        <taxon>Gloeophyllaceae</taxon>
        <taxon>Heliocybe</taxon>
    </lineage>
</organism>
<keyword evidence="8" id="KW-1185">Reference proteome</keyword>
<gene>
    <name evidence="7" type="ORF">OE88DRAFT_1736530</name>
</gene>